<keyword evidence="2" id="KW-1185">Reference proteome</keyword>
<accession>A0A1H7J0Z5</accession>
<evidence type="ECO:0000313" key="2">
    <source>
        <dbReference type="Proteomes" id="UP000199214"/>
    </source>
</evidence>
<reference evidence="2" key="1">
    <citation type="submission" date="2016-10" db="EMBL/GenBank/DDBJ databases">
        <authorList>
            <person name="Varghese N."/>
            <person name="Submissions S."/>
        </authorList>
    </citation>
    <scope>NUCLEOTIDE SEQUENCE [LARGE SCALE GENOMIC DNA]</scope>
    <source>
        <strain evidence="2">JS21-1</strain>
    </source>
</reference>
<dbReference type="Proteomes" id="UP000199214">
    <property type="component" value="Unassembled WGS sequence"/>
</dbReference>
<dbReference type="AlphaFoldDB" id="A0A1H7J0Z5"/>
<name>A0A1H7J0Z5_9SPHN</name>
<sequence length="46" mass="4648">MTALLAVAAAFADLTAHELVRCAASDPSTAGQLMCEDTPLAATTRA</sequence>
<dbReference type="STRING" id="1855283.SAMN05216382_0904"/>
<proteinExistence type="predicted"/>
<organism evidence="1 2">
    <name type="scientific">Sphingomonas palmae</name>
    <dbReference type="NCBI Taxonomy" id="1855283"/>
    <lineage>
        <taxon>Bacteria</taxon>
        <taxon>Pseudomonadati</taxon>
        <taxon>Pseudomonadota</taxon>
        <taxon>Alphaproteobacteria</taxon>
        <taxon>Sphingomonadales</taxon>
        <taxon>Sphingomonadaceae</taxon>
        <taxon>Sphingomonas</taxon>
    </lineage>
</organism>
<dbReference type="RefSeq" id="WP_177171506.1">
    <property type="nucleotide sequence ID" value="NZ_FNZZ01000001.1"/>
</dbReference>
<protein>
    <submittedName>
        <fullName evidence="1">Uncharacterized protein</fullName>
    </submittedName>
</protein>
<dbReference type="EMBL" id="FNZZ01000001">
    <property type="protein sequence ID" value="SEK67620.1"/>
    <property type="molecule type" value="Genomic_DNA"/>
</dbReference>
<gene>
    <name evidence="1" type="ORF">SAMN05216382_0904</name>
</gene>
<evidence type="ECO:0000313" key="1">
    <source>
        <dbReference type="EMBL" id="SEK67620.1"/>
    </source>
</evidence>